<feature type="domain" description="THH1/TOM1/TOM3" evidence="9">
    <location>
        <begin position="165"/>
        <end position="315"/>
    </location>
</feature>
<reference evidence="10" key="1">
    <citation type="submission" date="2024-03" db="EMBL/GenBank/DDBJ databases">
        <title>WGS assembly of Saponaria officinalis var. Norfolk2.</title>
        <authorList>
            <person name="Jenkins J."/>
            <person name="Shu S."/>
            <person name="Grimwood J."/>
            <person name="Barry K."/>
            <person name="Goodstein D."/>
            <person name="Schmutz J."/>
            <person name="Leebens-Mack J."/>
            <person name="Osbourn A."/>
        </authorList>
    </citation>
    <scope>NUCLEOTIDE SEQUENCE [LARGE SCALE GENOMIC DNA]</scope>
    <source>
        <strain evidence="10">JIC</strain>
    </source>
</reference>
<dbReference type="GO" id="GO:0005774">
    <property type="term" value="C:vacuolar membrane"/>
    <property type="evidence" value="ECO:0007669"/>
    <property type="project" value="UniProtKB-SubCell"/>
</dbReference>
<keyword evidence="6 8" id="KW-0472">Membrane</keyword>
<organism evidence="10 11">
    <name type="scientific">Saponaria officinalis</name>
    <name type="common">Common soapwort</name>
    <name type="synonym">Lychnis saponaria</name>
    <dbReference type="NCBI Taxonomy" id="3572"/>
    <lineage>
        <taxon>Eukaryota</taxon>
        <taxon>Viridiplantae</taxon>
        <taxon>Streptophyta</taxon>
        <taxon>Embryophyta</taxon>
        <taxon>Tracheophyta</taxon>
        <taxon>Spermatophyta</taxon>
        <taxon>Magnoliopsida</taxon>
        <taxon>eudicotyledons</taxon>
        <taxon>Gunneridae</taxon>
        <taxon>Pentapetalae</taxon>
        <taxon>Caryophyllales</taxon>
        <taxon>Caryophyllaceae</taxon>
        <taxon>Caryophylleae</taxon>
        <taxon>Saponaria</taxon>
    </lineage>
</organism>
<gene>
    <name evidence="10" type="ORF">RND81_08G005900</name>
</gene>
<dbReference type="AlphaFoldDB" id="A0AAW1J1H3"/>
<feature type="transmembrane region" description="Helical" evidence="8">
    <location>
        <begin position="165"/>
        <end position="186"/>
    </location>
</feature>
<comment type="similarity">
    <text evidence="2">Belongs to the plant tobamovirus multiplication TOM1 protein family.</text>
</comment>
<keyword evidence="3" id="KW-0926">Vacuole</keyword>
<evidence type="ECO:0000256" key="3">
    <source>
        <dbReference type="ARBA" id="ARBA00022554"/>
    </source>
</evidence>
<keyword evidence="11" id="KW-1185">Reference proteome</keyword>
<sequence length="355" mass="39314">MLELRVSSCFPFEVISVYCALACVDAVIAVLAFWQLVRIHSRNAHLGWTREKVFHLTIGFSNLGYTAYFVLTLVATCEGWSCWFGTYGFFIMAFPKILFFAAFLLLLSYWVDLCHQTDDEDDDGESSSSVALLNKPTSKPASSDIDSDQKCLHIPSIHVGGRQRVVILVTGIVFVTMIAFAVLIWIGRGKNPIDSSTVARVYVDMFAIGILLLGGALACYGLLLYTKMSKVRSEGTSSELWKVTGLAVVSLVCFTSSAMVALFSDIPVLYRWQTEKINGVRTSLLVILYYFIGFSVPSAFVLWVMRDLPPSRMADSLEESRIVTFITDGSTSLHNPQRWTSVATLNNQGSKASPI</sequence>
<dbReference type="Proteomes" id="UP001443914">
    <property type="component" value="Unassembled WGS sequence"/>
</dbReference>
<proteinExistence type="inferred from homology"/>
<feature type="transmembrane region" description="Helical" evidence="8">
    <location>
        <begin position="54"/>
        <end position="75"/>
    </location>
</feature>
<feature type="transmembrane region" description="Helical" evidence="8">
    <location>
        <begin position="87"/>
        <end position="107"/>
    </location>
</feature>
<dbReference type="InterPro" id="IPR040226">
    <property type="entry name" value="THH1/TOM1/TOM3"/>
</dbReference>
<evidence type="ECO:0000313" key="11">
    <source>
        <dbReference type="Proteomes" id="UP001443914"/>
    </source>
</evidence>
<name>A0AAW1J1H3_SAPOF</name>
<feature type="domain" description="THH1/TOM1/TOM3" evidence="9">
    <location>
        <begin position="17"/>
        <end position="118"/>
    </location>
</feature>
<evidence type="ECO:0000256" key="1">
    <source>
        <dbReference type="ARBA" id="ARBA00004128"/>
    </source>
</evidence>
<feature type="transmembrane region" description="Helical" evidence="8">
    <location>
        <begin position="284"/>
        <end position="305"/>
    </location>
</feature>
<evidence type="ECO:0000256" key="5">
    <source>
        <dbReference type="ARBA" id="ARBA00022989"/>
    </source>
</evidence>
<feature type="transmembrane region" description="Helical" evidence="8">
    <location>
        <begin position="15"/>
        <end position="34"/>
    </location>
</feature>
<comment type="subcellular location">
    <subcellularLocation>
        <location evidence="1">Vacuole membrane</location>
        <topology evidence="1">Multi-pass membrane protein</topology>
    </subcellularLocation>
</comment>
<evidence type="ECO:0000256" key="7">
    <source>
        <dbReference type="SAM" id="MobiDB-lite"/>
    </source>
</evidence>
<evidence type="ECO:0000256" key="6">
    <source>
        <dbReference type="ARBA" id="ARBA00023136"/>
    </source>
</evidence>
<dbReference type="PANTHER" id="PTHR31142">
    <property type="entry name" value="TOBAMOVIRUS MULTIPLICATION PROTEIN 1-LIKE ISOFORM X1"/>
    <property type="match status" value="1"/>
</dbReference>
<evidence type="ECO:0000259" key="9">
    <source>
        <dbReference type="Pfam" id="PF06454"/>
    </source>
</evidence>
<evidence type="ECO:0000256" key="8">
    <source>
        <dbReference type="SAM" id="Phobius"/>
    </source>
</evidence>
<dbReference type="PANTHER" id="PTHR31142:SF4">
    <property type="entry name" value="OS01G0751300 PROTEIN"/>
    <property type="match status" value="1"/>
</dbReference>
<feature type="transmembrane region" description="Helical" evidence="8">
    <location>
        <begin position="206"/>
        <end position="225"/>
    </location>
</feature>
<dbReference type="EMBL" id="JBDFQZ010000008">
    <property type="protein sequence ID" value="KAK9696938.1"/>
    <property type="molecule type" value="Genomic_DNA"/>
</dbReference>
<feature type="transmembrane region" description="Helical" evidence="8">
    <location>
        <begin position="246"/>
        <end position="264"/>
    </location>
</feature>
<keyword evidence="4 8" id="KW-0812">Transmembrane</keyword>
<dbReference type="Pfam" id="PF06454">
    <property type="entry name" value="THH1_TOM1-3_dom"/>
    <property type="match status" value="2"/>
</dbReference>
<evidence type="ECO:0000256" key="4">
    <source>
        <dbReference type="ARBA" id="ARBA00022692"/>
    </source>
</evidence>
<accession>A0AAW1J1H3</accession>
<keyword evidence="5 8" id="KW-1133">Transmembrane helix</keyword>
<dbReference type="InterPro" id="IPR009457">
    <property type="entry name" value="THH1/TOM1/TOM3_dom"/>
</dbReference>
<feature type="region of interest" description="Disordered" evidence="7">
    <location>
        <begin position="122"/>
        <end position="147"/>
    </location>
</feature>
<protein>
    <recommendedName>
        <fullName evidence="9">THH1/TOM1/TOM3 domain-containing protein</fullName>
    </recommendedName>
</protein>
<evidence type="ECO:0000313" key="10">
    <source>
        <dbReference type="EMBL" id="KAK9696938.1"/>
    </source>
</evidence>
<evidence type="ECO:0000256" key="2">
    <source>
        <dbReference type="ARBA" id="ARBA00006779"/>
    </source>
</evidence>
<comment type="caution">
    <text evidence="10">The sequence shown here is derived from an EMBL/GenBank/DDBJ whole genome shotgun (WGS) entry which is preliminary data.</text>
</comment>